<reference evidence="6 7" key="1">
    <citation type="submission" date="2016-01" db="EMBL/GenBank/DDBJ databases">
        <authorList>
            <person name="Oliw E.H."/>
        </authorList>
    </citation>
    <scope>NUCLEOTIDE SEQUENCE [LARGE SCALE GENOMIC DNA]</scope>
    <source>
        <strain evidence="6">LMG 27134</strain>
    </source>
</reference>
<evidence type="ECO:0000313" key="6">
    <source>
        <dbReference type="EMBL" id="SAL73047.1"/>
    </source>
</evidence>
<dbReference type="Pfam" id="PF00126">
    <property type="entry name" value="HTH_1"/>
    <property type="match status" value="1"/>
</dbReference>
<dbReference type="Gene3D" id="3.40.190.10">
    <property type="entry name" value="Periplasmic binding protein-like II"/>
    <property type="match status" value="2"/>
</dbReference>
<protein>
    <submittedName>
        <fullName evidence="6">LysR family transcriptional regulator</fullName>
    </submittedName>
</protein>
<evidence type="ECO:0000256" key="1">
    <source>
        <dbReference type="ARBA" id="ARBA00009437"/>
    </source>
</evidence>
<name>A0A158JW63_9BURK</name>
<dbReference type="PANTHER" id="PTHR30118:SF15">
    <property type="entry name" value="TRANSCRIPTIONAL REGULATORY PROTEIN"/>
    <property type="match status" value="1"/>
</dbReference>
<dbReference type="InterPro" id="IPR037402">
    <property type="entry name" value="YidZ_PBP2"/>
</dbReference>
<dbReference type="GO" id="GO:0003677">
    <property type="term" value="F:DNA binding"/>
    <property type="evidence" value="ECO:0007669"/>
    <property type="project" value="UniProtKB-KW"/>
</dbReference>
<dbReference type="InterPro" id="IPR000847">
    <property type="entry name" value="LysR_HTH_N"/>
</dbReference>
<evidence type="ECO:0000256" key="4">
    <source>
        <dbReference type="ARBA" id="ARBA00023163"/>
    </source>
</evidence>
<dbReference type="AlphaFoldDB" id="A0A158JW63"/>
<keyword evidence="2" id="KW-0805">Transcription regulation</keyword>
<organism evidence="6 7">
    <name type="scientific">Caballeronia udeis</name>
    <dbReference type="NCBI Taxonomy" id="1232866"/>
    <lineage>
        <taxon>Bacteria</taxon>
        <taxon>Pseudomonadati</taxon>
        <taxon>Pseudomonadota</taxon>
        <taxon>Betaproteobacteria</taxon>
        <taxon>Burkholderiales</taxon>
        <taxon>Burkholderiaceae</taxon>
        <taxon>Caballeronia</taxon>
    </lineage>
</organism>
<comment type="similarity">
    <text evidence="1">Belongs to the LysR transcriptional regulatory family.</text>
</comment>
<dbReference type="SUPFAM" id="SSF46785">
    <property type="entry name" value="Winged helix' DNA-binding domain"/>
    <property type="match status" value="1"/>
</dbReference>
<dbReference type="PRINTS" id="PR00039">
    <property type="entry name" value="HTHLYSR"/>
</dbReference>
<dbReference type="InterPro" id="IPR005119">
    <property type="entry name" value="LysR_subst-bd"/>
</dbReference>
<evidence type="ECO:0000259" key="5">
    <source>
        <dbReference type="PROSITE" id="PS50931"/>
    </source>
</evidence>
<evidence type="ECO:0000313" key="7">
    <source>
        <dbReference type="Proteomes" id="UP000054683"/>
    </source>
</evidence>
<dbReference type="Gene3D" id="1.10.10.10">
    <property type="entry name" value="Winged helix-like DNA-binding domain superfamily/Winged helix DNA-binding domain"/>
    <property type="match status" value="1"/>
</dbReference>
<dbReference type="InterPro" id="IPR050389">
    <property type="entry name" value="LysR-type_TF"/>
</dbReference>
<gene>
    <name evidence="6" type="ORF">AWB69_08911</name>
</gene>
<dbReference type="SUPFAM" id="SSF53850">
    <property type="entry name" value="Periplasmic binding protein-like II"/>
    <property type="match status" value="1"/>
</dbReference>
<evidence type="ECO:0000256" key="3">
    <source>
        <dbReference type="ARBA" id="ARBA00023125"/>
    </source>
</evidence>
<dbReference type="Pfam" id="PF03466">
    <property type="entry name" value="LysR_substrate"/>
    <property type="match status" value="1"/>
</dbReference>
<dbReference type="InterPro" id="IPR036388">
    <property type="entry name" value="WH-like_DNA-bd_sf"/>
</dbReference>
<keyword evidence="4" id="KW-0804">Transcription</keyword>
<dbReference type="PROSITE" id="PS50931">
    <property type="entry name" value="HTH_LYSR"/>
    <property type="match status" value="1"/>
</dbReference>
<keyword evidence="3" id="KW-0238">DNA-binding</keyword>
<dbReference type="GO" id="GO:0003700">
    <property type="term" value="F:DNA-binding transcription factor activity"/>
    <property type="evidence" value="ECO:0007669"/>
    <property type="project" value="InterPro"/>
</dbReference>
<dbReference type="InterPro" id="IPR036390">
    <property type="entry name" value="WH_DNA-bd_sf"/>
</dbReference>
<evidence type="ECO:0000256" key="2">
    <source>
        <dbReference type="ARBA" id="ARBA00023015"/>
    </source>
</evidence>
<dbReference type="Proteomes" id="UP000054683">
    <property type="component" value="Unassembled WGS sequence"/>
</dbReference>
<feature type="domain" description="HTH lysR-type" evidence="5">
    <location>
        <begin position="6"/>
        <end position="63"/>
    </location>
</feature>
<dbReference type="RefSeq" id="WP_062092922.1">
    <property type="nucleotide sequence ID" value="NZ_FCOK02000128.1"/>
</dbReference>
<dbReference type="PANTHER" id="PTHR30118">
    <property type="entry name" value="HTH-TYPE TRANSCRIPTIONAL REGULATOR LEUO-RELATED"/>
    <property type="match status" value="1"/>
</dbReference>
<proteinExistence type="inferred from homology"/>
<accession>A0A158JW63</accession>
<sequence>MDYNGLDLNLLVCLRALLTERHVTRAAEKLGISQPAMSASLARLRALLGDQLLVRSPRGLALTSRAETLLDRLDEVMRLVSEMMALPSEFEPETSRRTFTLIGTDFVEWMLLPPLMAVLNSEAPRVQIAFNAPDPKLIEPSLATGALDLAIGYLAEPPASLVRIRLFEEPLVCIAREGHPALAEGMSLESFVGLPHVQALMRDGKMYADAVDAAVARHGLARRIAIWEPSFLAIPSVVAHTDLIGTVPKHVAEEAARGLRLTVHELPVSVPALDYAMYWHERSRYDAGHRWLREKIQSIFRETAAQSGRDMR</sequence>
<dbReference type="EMBL" id="FCOK02000128">
    <property type="protein sequence ID" value="SAL73047.1"/>
    <property type="molecule type" value="Genomic_DNA"/>
</dbReference>
<dbReference type="CDD" id="cd08417">
    <property type="entry name" value="PBP2_Nitroaromatics_like"/>
    <property type="match status" value="1"/>
</dbReference>